<protein>
    <submittedName>
        <fullName evidence="2">EAL domain-containing protein</fullName>
    </submittedName>
</protein>
<evidence type="ECO:0000313" key="2">
    <source>
        <dbReference type="EMBL" id="NDW05712.1"/>
    </source>
</evidence>
<dbReference type="InterPro" id="IPR003018">
    <property type="entry name" value="GAF"/>
</dbReference>
<gene>
    <name evidence="2" type="ORF">GTK09_14905</name>
</gene>
<dbReference type="GO" id="GO:0071111">
    <property type="term" value="F:cyclic-guanylate-specific phosphodiesterase activity"/>
    <property type="evidence" value="ECO:0007669"/>
    <property type="project" value="InterPro"/>
</dbReference>
<keyword evidence="3" id="KW-1185">Reference proteome</keyword>
<dbReference type="RefSeq" id="WP_163463954.1">
    <property type="nucleotide sequence ID" value="NZ_JAAAMG010000011.1"/>
</dbReference>
<dbReference type="Gene3D" id="3.30.450.40">
    <property type="match status" value="1"/>
</dbReference>
<dbReference type="SMART" id="SM00065">
    <property type="entry name" value="GAF"/>
    <property type="match status" value="1"/>
</dbReference>
<dbReference type="InterPro" id="IPR050706">
    <property type="entry name" value="Cyclic-di-GMP_PDE-like"/>
</dbReference>
<evidence type="ECO:0000313" key="3">
    <source>
        <dbReference type="Proteomes" id="UP000469011"/>
    </source>
</evidence>
<accession>A0A6N9T559</accession>
<evidence type="ECO:0000259" key="1">
    <source>
        <dbReference type="PROSITE" id="PS50883"/>
    </source>
</evidence>
<dbReference type="Pfam" id="PF01590">
    <property type="entry name" value="GAF"/>
    <property type="match status" value="1"/>
</dbReference>
<dbReference type="SUPFAM" id="SSF141868">
    <property type="entry name" value="EAL domain-like"/>
    <property type="match status" value="1"/>
</dbReference>
<dbReference type="InterPro" id="IPR029016">
    <property type="entry name" value="GAF-like_dom_sf"/>
</dbReference>
<dbReference type="Pfam" id="PF00563">
    <property type="entry name" value="EAL"/>
    <property type="match status" value="1"/>
</dbReference>
<feature type="domain" description="EAL" evidence="1">
    <location>
        <begin position="148"/>
        <end position="390"/>
    </location>
</feature>
<name>A0A6N9T559_9HYPH</name>
<dbReference type="CDD" id="cd01948">
    <property type="entry name" value="EAL"/>
    <property type="match status" value="1"/>
</dbReference>
<dbReference type="PROSITE" id="PS50883">
    <property type="entry name" value="EAL"/>
    <property type="match status" value="1"/>
</dbReference>
<dbReference type="Proteomes" id="UP000469011">
    <property type="component" value="Unassembled WGS sequence"/>
</dbReference>
<dbReference type="EMBL" id="JAAAMG010000011">
    <property type="protein sequence ID" value="NDW05712.1"/>
    <property type="molecule type" value="Genomic_DNA"/>
</dbReference>
<dbReference type="AlphaFoldDB" id="A0A6N9T559"/>
<dbReference type="SUPFAM" id="SSF55781">
    <property type="entry name" value="GAF domain-like"/>
    <property type="match status" value="1"/>
</dbReference>
<dbReference type="SMART" id="SM00052">
    <property type="entry name" value="EAL"/>
    <property type="match status" value="1"/>
</dbReference>
<dbReference type="Gene3D" id="3.20.20.450">
    <property type="entry name" value="EAL domain"/>
    <property type="match status" value="1"/>
</dbReference>
<comment type="caution">
    <text evidence="2">The sequence shown here is derived from an EMBL/GenBank/DDBJ whole genome shotgun (WGS) entry which is preliminary data.</text>
</comment>
<proteinExistence type="predicted"/>
<organism evidence="2 3">
    <name type="scientific">Jiella pacifica</name>
    <dbReference type="NCBI Taxonomy" id="2696469"/>
    <lineage>
        <taxon>Bacteria</taxon>
        <taxon>Pseudomonadati</taxon>
        <taxon>Pseudomonadota</taxon>
        <taxon>Alphaproteobacteria</taxon>
        <taxon>Hyphomicrobiales</taxon>
        <taxon>Aurantimonadaceae</taxon>
        <taxon>Jiella</taxon>
    </lineage>
</organism>
<dbReference type="InterPro" id="IPR001633">
    <property type="entry name" value="EAL_dom"/>
</dbReference>
<sequence>MAEAMERVLVASRLHLGMDIAFITEFLGKDRIFRGVSSAEPSPLRAGTVMPMAARYCAHVIAGGLPELIPDTGLVPLCQALPETKSLPIGAHLSVPIRLESGRLFGTFCCLSHTPRPSLNARDLELMRIFASLIASALDNHLVAELERDAQFGELQAAIEAGDRCIVFQPIVRISDLSVVGVEALSRFWTEPRRGPDVWFETASAIGQGPSLELLAVRKALQAAASLPDHLSVNVNISPSTMTCGDVADALGGFDPRRIVIELTEHVPIADYAPILRALRPLRKKGIRIAIDDAGAGYSSLRHVLVLKPDIIKLDTSMIRTISGDRTRQAMVMALAQFALKTRIRLVAEGVETQAEFETLRKLKVTHGQGYYFAVPMDVQHLQTFCAQRLKYGSAS</sequence>
<reference evidence="2 3" key="1">
    <citation type="submission" date="2020-01" db="EMBL/GenBank/DDBJ databases">
        <title>Jiella pacifica sp. nov.</title>
        <authorList>
            <person name="Xue Z."/>
            <person name="Zhu S."/>
            <person name="Chen J."/>
            <person name="Yang J."/>
        </authorList>
    </citation>
    <scope>NUCLEOTIDE SEQUENCE [LARGE SCALE GENOMIC DNA]</scope>
    <source>
        <strain evidence="2 3">40Bstr34</strain>
    </source>
</reference>
<dbReference type="InterPro" id="IPR035919">
    <property type="entry name" value="EAL_sf"/>
</dbReference>
<dbReference type="PANTHER" id="PTHR33121:SF76">
    <property type="entry name" value="SIGNALING PROTEIN"/>
    <property type="match status" value="1"/>
</dbReference>
<dbReference type="PANTHER" id="PTHR33121">
    <property type="entry name" value="CYCLIC DI-GMP PHOSPHODIESTERASE PDEF"/>
    <property type="match status" value="1"/>
</dbReference>